<comment type="subcellular location">
    <subcellularLocation>
        <location evidence="5">Cell membrane</location>
        <topology evidence="5">Peripheral membrane protein</topology>
        <orientation evidence="5">Cytoplasmic side</orientation>
    </subcellularLocation>
    <subcellularLocation>
        <location evidence="2">Cytoplasm</location>
        <location evidence="2">Cytoskeleton</location>
        <location evidence="2">Cilium basal body</location>
    </subcellularLocation>
    <subcellularLocation>
        <location evidence="4">Cytoplasm</location>
        <location evidence="4">Cytoskeleton</location>
        <location evidence="4">Microtubule organizing center</location>
        <location evidence="4">Centrosome</location>
    </subcellularLocation>
    <subcellularLocation>
        <location evidence="3">Cytoplasm</location>
        <location evidence="3">Cytoskeleton</location>
        <location evidence="3">Spindle</location>
    </subcellularLocation>
    <subcellularLocation>
        <location evidence="6">Cytoplasm</location>
        <location evidence="6">Perinuclear region</location>
    </subcellularLocation>
</comment>
<evidence type="ECO:0000256" key="9">
    <source>
        <dbReference type="ARBA" id="ARBA00018699"/>
    </source>
</evidence>
<evidence type="ECO:0000256" key="20">
    <source>
        <dbReference type="ARBA" id="ARBA00022807"/>
    </source>
</evidence>
<dbReference type="SMART" id="SM01052">
    <property type="entry name" value="CAP_GLY"/>
    <property type="match status" value="3"/>
</dbReference>
<feature type="compositionally biased region" description="Basic and acidic residues" evidence="30">
    <location>
        <begin position="527"/>
        <end position="541"/>
    </location>
</feature>
<keyword evidence="14" id="KW-0645">Protease</keyword>
<evidence type="ECO:0000256" key="24">
    <source>
        <dbReference type="ARBA" id="ARBA00023136"/>
    </source>
</evidence>
<evidence type="ECO:0000256" key="4">
    <source>
        <dbReference type="ARBA" id="ARBA00004300"/>
    </source>
</evidence>
<dbReference type="InterPro" id="IPR038765">
    <property type="entry name" value="Papain-like_cys_pep_sf"/>
</dbReference>
<dbReference type="SUPFAM" id="SSF54001">
    <property type="entry name" value="Cysteine proteinases"/>
    <property type="match status" value="1"/>
</dbReference>
<dbReference type="GO" id="GO:0004843">
    <property type="term" value="F:cysteine-type deubiquitinase activity"/>
    <property type="evidence" value="ECO:0007669"/>
    <property type="project" value="UniProtKB-EC"/>
</dbReference>
<dbReference type="PANTHER" id="PTHR11830">
    <property type="entry name" value="40S RIBOSOMAL PROTEIN S3A"/>
    <property type="match status" value="1"/>
</dbReference>
<dbReference type="FunFam" id="2.30.30.190:FF:000004">
    <property type="entry name" value="Putative ubiquitin carboxyl-terminal hydrolase CYLD"/>
    <property type="match status" value="1"/>
</dbReference>
<dbReference type="GO" id="GO:0016055">
    <property type="term" value="P:Wnt signaling pathway"/>
    <property type="evidence" value="ECO:0007669"/>
    <property type="project" value="UniProtKB-KW"/>
</dbReference>
<evidence type="ECO:0000256" key="21">
    <source>
        <dbReference type="ARBA" id="ARBA00022833"/>
    </source>
</evidence>
<evidence type="ECO:0000256" key="12">
    <source>
        <dbReference type="ARBA" id="ARBA00022553"/>
    </source>
</evidence>
<evidence type="ECO:0000256" key="3">
    <source>
        <dbReference type="ARBA" id="ARBA00004186"/>
    </source>
</evidence>
<evidence type="ECO:0000256" key="13">
    <source>
        <dbReference type="ARBA" id="ARBA00022588"/>
    </source>
</evidence>
<dbReference type="PROSITE" id="PS50245">
    <property type="entry name" value="CAP_GLY_2"/>
    <property type="match status" value="3"/>
</dbReference>
<dbReference type="InterPro" id="IPR001394">
    <property type="entry name" value="Peptidase_C19_UCH"/>
</dbReference>
<feature type="domain" description="USP" evidence="31">
    <location>
        <begin position="681"/>
        <end position="1038"/>
    </location>
</feature>
<evidence type="ECO:0000256" key="22">
    <source>
        <dbReference type="ARBA" id="ARBA00022843"/>
    </source>
</evidence>
<dbReference type="FunFam" id="3.90.70.10:FF:000009">
    <property type="entry name" value="Putative ubiquitin carboxyl-terminal hydrolase CYLD"/>
    <property type="match status" value="1"/>
</dbReference>
<keyword evidence="23" id="KW-0391">Immunity</keyword>
<reference evidence="33 34" key="1">
    <citation type="journal article" date="2024" name="Proc. Natl. Acad. Sci. U.S.A.">
        <title>The genetic regulatory architecture and epigenomic basis for age-related changes in rattlesnake venom.</title>
        <authorList>
            <person name="Hogan M.P."/>
            <person name="Holding M.L."/>
            <person name="Nystrom G.S."/>
            <person name="Colston T.J."/>
            <person name="Bartlett D.A."/>
            <person name="Mason A.J."/>
            <person name="Ellsworth S.A."/>
            <person name="Rautsaw R.M."/>
            <person name="Lawrence K.C."/>
            <person name="Strickland J.L."/>
            <person name="He B."/>
            <person name="Fraser P."/>
            <person name="Margres M.J."/>
            <person name="Gilbert D.M."/>
            <person name="Gibbs H.L."/>
            <person name="Parkinson C.L."/>
            <person name="Rokyta D.R."/>
        </authorList>
    </citation>
    <scope>NUCLEOTIDE SEQUENCE [LARGE SCALE GENOMIC DNA]</scope>
    <source>
        <strain evidence="33">DRR0105</strain>
    </source>
</reference>
<name>A0AAW1B6N2_CROAD</name>
<dbReference type="GO" id="GO:0048471">
    <property type="term" value="C:perinuclear region of cytoplasm"/>
    <property type="evidence" value="ECO:0007669"/>
    <property type="project" value="UniProtKB-SubCell"/>
</dbReference>
<evidence type="ECO:0000256" key="7">
    <source>
        <dbReference type="ARBA" id="ARBA00009085"/>
    </source>
</evidence>
<evidence type="ECO:0000256" key="28">
    <source>
        <dbReference type="ARBA" id="ARBA00032487"/>
    </source>
</evidence>
<feature type="region of interest" description="Disordered" evidence="30">
    <location>
        <begin position="33"/>
        <end position="57"/>
    </location>
</feature>
<dbReference type="InterPro" id="IPR036859">
    <property type="entry name" value="CAP-Gly_dom_sf"/>
</dbReference>
<evidence type="ECO:0000256" key="5">
    <source>
        <dbReference type="ARBA" id="ARBA00004413"/>
    </source>
</evidence>
<evidence type="ECO:0000256" key="29">
    <source>
        <dbReference type="ARBA" id="ARBA00046580"/>
    </source>
</evidence>
<keyword evidence="20" id="KW-0788">Thiol protease</keyword>
<dbReference type="InterPro" id="IPR018200">
    <property type="entry name" value="USP_CS"/>
</dbReference>
<dbReference type="FunFam" id="2.30.30.190:FF:000007">
    <property type="entry name" value="Putative ubiquitin carboxyl-terminal hydrolase CYLD"/>
    <property type="match status" value="1"/>
</dbReference>
<feature type="compositionally biased region" description="Polar residues" evidence="30">
    <location>
        <begin position="475"/>
        <end position="486"/>
    </location>
</feature>
<evidence type="ECO:0000313" key="34">
    <source>
        <dbReference type="Proteomes" id="UP001474421"/>
    </source>
</evidence>
<dbReference type="GO" id="GO:0005886">
    <property type="term" value="C:plasma membrane"/>
    <property type="evidence" value="ECO:0007669"/>
    <property type="project" value="UniProtKB-SubCell"/>
</dbReference>
<evidence type="ECO:0000256" key="14">
    <source>
        <dbReference type="ARBA" id="ARBA00022670"/>
    </source>
</evidence>
<comment type="subunit">
    <text evidence="29">Interacts (via CAP-Gly domain) with IKBKG/NEMO (via proline-rich C-terminal region). Interacts with TRAF2 and TRIP. Interacts with PLK1, DVL1, DVL3, MAVS, TBK1, IKKE and RIGI. Interacts (via CAP-Gly domain) with microtubules. Interacts with HDAC6 and BCL3. Interacts with MAP3K7. Identified in a complex with TRAF6 and SQSTM1. Interacts with OPTN and SQSTM1. Interacts with CEP350. Interacts with RNF31; the interaction is indirect and is mediated via SPATA2. Interacts with SPATA2 (via the PUB domain); the interaction is direct and recruits CYLD to the LUBAC complex, thereby regulating TNF-alpha-induced necroptosis.</text>
</comment>
<evidence type="ECO:0000256" key="6">
    <source>
        <dbReference type="ARBA" id="ARBA00004556"/>
    </source>
</evidence>
<keyword evidence="18" id="KW-0833">Ubl conjugation pathway</keyword>
<evidence type="ECO:0000259" key="32">
    <source>
        <dbReference type="PROSITE" id="PS50245"/>
    </source>
</evidence>
<dbReference type="Pfam" id="PF01302">
    <property type="entry name" value="CAP_GLY"/>
    <property type="match status" value="3"/>
</dbReference>
<keyword evidence="19 33" id="KW-0378">Hydrolase</keyword>
<dbReference type="GO" id="GO:0005819">
    <property type="term" value="C:spindle"/>
    <property type="evidence" value="ECO:0007669"/>
    <property type="project" value="UniProtKB-SubCell"/>
</dbReference>
<evidence type="ECO:0000256" key="26">
    <source>
        <dbReference type="ARBA" id="ARBA00030882"/>
    </source>
</evidence>
<evidence type="ECO:0000256" key="11">
    <source>
        <dbReference type="ARBA" id="ARBA00022490"/>
    </source>
</evidence>
<evidence type="ECO:0000256" key="16">
    <source>
        <dbReference type="ARBA" id="ARBA00022701"/>
    </source>
</evidence>
<feature type="compositionally biased region" description="Basic and acidic residues" evidence="30">
    <location>
        <begin position="33"/>
        <end position="45"/>
    </location>
</feature>
<keyword evidence="13" id="KW-0399">Innate immunity</keyword>
<accession>A0AAW1B6N2</accession>
<keyword evidence="17" id="KW-0479">Metal-binding</keyword>
<evidence type="ECO:0000256" key="18">
    <source>
        <dbReference type="ARBA" id="ARBA00022786"/>
    </source>
</evidence>
<evidence type="ECO:0000259" key="31">
    <source>
        <dbReference type="PROSITE" id="PS50235"/>
    </source>
</evidence>
<dbReference type="GO" id="GO:0005874">
    <property type="term" value="C:microtubule"/>
    <property type="evidence" value="ECO:0007669"/>
    <property type="project" value="UniProtKB-KW"/>
</dbReference>
<feature type="domain" description="CAP-Gly" evidence="32">
    <location>
        <begin position="418"/>
        <end position="461"/>
    </location>
</feature>
<keyword evidence="24" id="KW-0472">Membrane</keyword>
<comment type="similarity">
    <text evidence="7">Belongs to the peptidase C19 family.</text>
</comment>
<sequence length="1044" mass="117284">MAGFPPDCRYFPFVHVGIVFCWLRKAQPFYPDAGKREREREREKGGGGGRKKHPETSQAMIKEGGRFALRYPSPCTLDKPALTPGDSAWPCPKLERIEGVTGKRVLGTQPRLRANDCRSLGVSLRRGLEESCNFLNFAFLVRAAFKVIIFLRVVQESFDPLRFQVIGASLLCHYHHTKAMKPRRLYIAVKDFTGEARAGGEVKISRGTLLSQEDARGVSPDGTFWAKILDAEKWVRVPPLMARELSGAQSGLLEAVTHGDERLALFKQGRLMNKLSALGKGDRVRVQITSASGQKVPGIIRYRGPIDKSKQDTSIIFGVELVGSAAGKGFTDGSFKGQKFFSCRENCGVFVPISRIEPDKSVEDSPSAPRRGGIRECTRVQLTTGDPLSSPGLTVGDRVFFKMESSTPTGSVVYCNHLPGKFEAGVFVGIFLDEPVGSWDGYFKGKPLCHFPSPKYGILLPIFKVHKEQVDKSQEVLNSNSSTPTSDEYEDCPSPSSIRYPPPRKECLSQNSPPSAPSSNLEDLKEEETQVFERKEKKSEAEESEEDKDSREYDYHLLEISSMVEVYNPPIYGVIRWIGDLPDVDETVAGLELEEPLPTGCTDGQYRGIRYFYCQTNKALFVKLRHCHPDSRFDTLQSPENPVLRPNSLDFRVYASVKVEEDTPPPPLGNQGLELLSGWKKGIQGHCNSCYLDATLFCMFSFTSVLDSMLLRPTDKNDGESYTKTRDLLRTEIVNPLRKNGYVCAAKIMALRKALETAGHSSGFTSEEKDPEEFLTLLFRVLKMEPLFQIRSAGQDPHGCIFYQIFTEDHPNHVVPTVQELLEGSLMTVDLKFTEAPSCLILQMPRNGKNFKAFRTIQPSLELDLTDLLEETPRECSVCQGLAVMECPDCYQDPSFGMRHIKQFCKICNQQVHKHRARQYHQPRPLYLPEELSHFGSFPETIPRQTMQLFAVLCIETSHYVGFTRHGPDAHQWLFFDSMADREGGLNGFNIPCVTPCSEVADYLEMSPEALQDLNPKSLPSYARRLLCDAYMCFYHSPSLSLYK</sequence>
<keyword evidence="10" id="KW-1003">Cell membrane</keyword>
<dbReference type="EC" id="3.4.19.12" evidence="8"/>
<comment type="catalytic activity">
    <reaction evidence="1">
        <text>Thiol-dependent hydrolysis of ester, thioester, amide, peptide and isopeptide bonds formed by the C-terminal Gly of ubiquitin (a 76-residue protein attached to proteins as an intracellular targeting signal).</text>
        <dbReference type="EC" id="3.4.19.12"/>
    </reaction>
</comment>
<keyword evidence="25" id="KW-0966">Cell projection</keyword>
<dbReference type="Gene3D" id="2.30.30.190">
    <property type="entry name" value="CAP Gly-rich-like domain"/>
    <property type="match status" value="3"/>
</dbReference>
<dbReference type="AlphaFoldDB" id="A0AAW1B6N2"/>
<feature type="domain" description="CAP-Gly" evidence="32">
    <location>
        <begin position="307"/>
        <end position="352"/>
    </location>
</feature>
<organism evidence="33 34">
    <name type="scientific">Crotalus adamanteus</name>
    <name type="common">Eastern diamondback rattlesnake</name>
    <dbReference type="NCBI Taxonomy" id="8729"/>
    <lineage>
        <taxon>Eukaryota</taxon>
        <taxon>Metazoa</taxon>
        <taxon>Chordata</taxon>
        <taxon>Craniata</taxon>
        <taxon>Vertebrata</taxon>
        <taxon>Euteleostomi</taxon>
        <taxon>Lepidosauria</taxon>
        <taxon>Squamata</taxon>
        <taxon>Bifurcata</taxon>
        <taxon>Unidentata</taxon>
        <taxon>Episquamata</taxon>
        <taxon>Toxicofera</taxon>
        <taxon>Serpentes</taxon>
        <taxon>Colubroidea</taxon>
        <taxon>Viperidae</taxon>
        <taxon>Crotalinae</taxon>
        <taxon>Crotalus</taxon>
    </lineage>
</organism>
<dbReference type="GO" id="GO:0016579">
    <property type="term" value="P:protein deubiquitination"/>
    <property type="evidence" value="ECO:0007669"/>
    <property type="project" value="InterPro"/>
</dbReference>
<dbReference type="GO" id="GO:0045087">
    <property type="term" value="P:innate immune response"/>
    <property type="evidence" value="ECO:0007669"/>
    <property type="project" value="UniProtKB-KW"/>
</dbReference>
<evidence type="ECO:0000313" key="33">
    <source>
        <dbReference type="EMBL" id="KAK9397816.1"/>
    </source>
</evidence>
<keyword evidence="16" id="KW-0493">Microtubule</keyword>
<keyword evidence="34" id="KW-1185">Reference proteome</keyword>
<keyword evidence="12" id="KW-0597">Phosphoprotein</keyword>
<dbReference type="GO" id="GO:0006508">
    <property type="term" value="P:proteolysis"/>
    <property type="evidence" value="ECO:0007669"/>
    <property type="project" value="UniProtKB-KW"/>
</dbReference>
<evidence type="ECO:0000256" key="23">
    <source>
        <dbReference type="ARBA" id="ARBA00022859"/>
    </source>
</evidence>
<keyword evidence="15" id="KW-0879">Wnt signaling pathway</keyword>
<evidence type="ECO:0000256" key="15">
    <source>
        <dbReference type="ARBA" id="ARBA00022687"/>
    </source>
</evidence>
<dbReference type="Proteomes" id="UP001474421">
    <property type="component" value="Unassembled WGS sequence"/>
</dbReference>
<proteinExistence type="inferred from homology"/>
<evidence type="ECO:0000256" key="19">
    <source>
        <dbReference type="ARBA" id="ARBA00022801"/>
    </source>
</evidence>
<keyword evidence="11" id="KW-0963">Cytoplasm</keyword>
<dbReference type="EMBL" id="JAOTOJ010000008">
    <property type="protein sequence ID" value="KAK9397816.1"/>
    <property type="molecule type" value="Genomic_DNA"/>
</dbReference>
<gene>
    <name evidence="33" type="ORF">NXF25_021177</name>
</gene>
<evidence type="ECO:0000256" key="2">
    <source>
        <dbReference type="ARBA" id="ARBA00004120"/>
    </source>
</evidence>
<protein>
    <recommendedName>
        <fullName evidence="9">Ubiquitin carboxyl-terminal hydrolase CYLD</fullName>
        <ecNumber evidence="8">3.4.19.12</ecNumber>
    </recommendedName>
    <alternativeName>
        <fullName evidence="26">Deubiquitinating enzyme CYLD</fullName>
    </alternativeName>
    <alternativeName>
        <fullName evidence="27">Ubiquitin thioesterase CYLD</fullName>
    </alternativeName>
    <alternativeName>
        <fullName evidence="28">Ubiquitin-specific-processing protease CYLD</fullName>
    </alternativeName>
</protein>
<dbReference type="GO" id="GO:0005813">
    <property type="term" value="C:centrosome"/>
    <property type="evidence" value="ECO:0007669"/>
    <property type="project" value="UniProtKB-SubCell"/>
</dbReference>
<dbReference type="InterPro" id="IPR000938">
    <property type="entry name" value="CAP-Gly_domain"/>
</dbReference>
<dbReference type="Gene3D" id="3.90.70.10">
    <property type="entry name" value="Cysteine proteinases"/>
    <property type="match status" value="1"/>
</dbReference>
<comment type="caution">
    <text evidence="33">The sequence shown here is derived from an EMBL/GenBank/DDBJ whole genome shotgun (WGS) entry which is preliminary data.</text>
</comment>
<evidence type="ECO:0000256" key="27">
    <source>
        <dbReference type="ARBA" id="ARBA00031094"/>
    </source>
</evidence>
<dbReference type="Pfam" id="PF00443">
    <property type="entry name" value="UCH"/>
    <property type="match status" value="1"/>
</dbReference>
<dbReference type="GO" id="GO:0046872">
    <property type="term" value="F:metal ion binding"/>
    <property type="evidence" value="ECO:0007669"/>
    <property type="project" value="UniProtKB-KW"/>
</dbReference>
<evidence type="ECO:0000256" key="25">
    <source>
        <dbReference type="ARBA" id="ARBA00023273"/>
    </source>
</evidence>
<dbReference type="SUPFAM" id="SSF74924">
    <property type="entry name" value="Cap-Gly domain"/>
    <property type="match status" value="3"/>
</dbReference>
<keyword evidence="22" id="KW-0832">Ubl conjugation</keyword>
<evidence type="ECO:0000256" key="17">
    <source>
        <dbReference type="ARBA" id="ARBA00022723"/>
    </source>
</evidence>
<evidence type="ECO:0000256" key="8">
    <source>
        <dbReference type="ARBA" id="ARBA00012759"/>
    </source>
</evidence>
<feature type="domain" description="CAP-Gly" evidence="32">
    <location>
        <begin position="579"/>
        <end position="623"/>
    </location>
</feature>
<evidence type="ECO:0000256" key="30">
    <source>
        <dbReference type="SAM" id="MobiDB-lite"/>
    </source>
</evidence>
<dbReference type="PROSITE" id="PS00972">
    <property type="entry name" value="USP_1"/>
    <property type="match status" value="1"/>
</dbReference>
<evidence type="ECO:0000256" key="1">
    <source>
        <dbReference type="ARBA" id="ARBA00000707"/>
    </source>
</evidence>
<keyword evidence="21" id="KW-0862">Zinc</keyword>
<feature type="region of interest" description="Disordered" evidence="30">
    <location>
        <begin position="474"/>
        <end position="551"/>
    </location>
</feature>
<dbReference type="InterPro" id="IPR028889">
    <property type="entry name" value="USP"/>
</dbReference>
<evidence type="ECO:0000256" key="10">
    <source>
        <dbReference type="ARBA" id="ARBA00022475"/>
    </source>
</evidence>
<dbReference type="PROSITE" id="PS50235">
    <property type="entry name" value="USP_3"/>
    <property type="match status" value="1"/>
</dbReference>